<dbReference type="InterPro" id="IPR001628">
    <property type="entry name" value="Znf_hrmn_rcpt"/>
</dbReference>
<proteinExistence type="inferred from homology"/>
<keyword evidence="4 11" id="KW-0863">Zinc-finger</keyword>
<evidence type="ECO:0000256" key="4">
    <source>
        <dbReference type="ARBA" id="ARBA00022771"/>
    </source>
</evidence>
<evidence type="ECO:0000313" key="15">
    <source>
        <dbReference type="EMBL" id="MFH4982205.1"/>
    </source>
</evidence>
<dbReference type="PROSITE" id="PS51843">
    <property type="entry name" value="NR_LBD"/>
    <property type="match status" value="1"/>
</dbReference>
<dbReference type="PRINTS" id="PR00047">
    <property type="entry name" value="STROIDFINGER"/>
</dbReference>
<feature type="domain" description="Nuclear receptor" evidence="13">
    <location>
        <begin position="11"/>
        <end position="86"/>
    </location>
</feature>
<keyword evidence="5 11" id="KW-0862">Zinc</keyword>
<name>A0ABD6EQF8_9BILA</name>
<evidence type="ECO:0000259" key="13">
    <source>
        <dbReference type="PROSITE" id="PS51030"/>
    </source>
</evidence>
<dbReference type="AlphaFoldDB" id="A0ABD6EQF8"/>
<evidence type="ECO:0000256" key="2">
    <source>
        <dbReference type="ARBA" id="ARBA00005993"/>
    </source>
</evidence>
<evidence type="ECO:0000256" key="7">
    <source>
        <dbReference type="ARBA" id="ARBA00023125"/>
    </source>
</evidence>
<comment type="subcellular location">
    <subcellularLocation>
        <location evidence="1 11">Nucleus</location>
    </subcellularLocation>
</comment>
<keyword evidence="6 11" id="KW-0805">Transcription regulation</keyword>
<evidence type="ECO:0000256" key="11">
    <source>
        <dbReference type="RuleBase" id="RU004334"/>
    </source>
</evidence>
<evidence type="ECO:0000256" key="1">
    <source>
        <dbReference type="ARBA" id="ARBA00004123"/>
    </source>
</evidence>
<gene>
    <name evidence="15" type="ORF">AB6A40_008914</name>
</gene>
<dbReference type="PROSITE" id="PS51030">
    <property type="entry name" value="NUCLEAR_REC_DBD_2"/>
    <property type="match status" value="1"/>
</dbReference>
<evidence type="ECO:0000259" key="14">
    <source>
        <dbReference type="PROSITE" id="PS51843"/>
    </source>
</evidence>
<dbReference type="Pfam" id="PF00104">
    <property type="entry name" value="Hormone_recep"/>
    <property type="match status" value="1"/>
</dbReference>
<dbReference type="EMBL" id="JBGFUD010008719">
    <property type="protein sequence ID" value="MFH4982205.1"/>
    <property type="molecule type" value="Genomic_DNA"/>
</dbReference>
<dbReference type="InterPro" id="IPR013088">
    <property type="entry name" value="Znf_NHR/GATA"/>
</dbReference>
<feature type="domain" description="NR LBD" evidence="14">
    <location>
        <begin position="154"/>
        <end position="411"/>
    </location>
</feature>
<keyword evidence="3 11" id="KW-0479">Metal-binding</keyword>
<reference evidence="15 16" key="1">
    <citation type="submission" date="2024-08" db="EMBL/GenBank/DDBJ databases">
        <title>Gnathostoma spinigerum genome.</title>
        <authorList>
            <person name="Gonzalez-Bertolin B."/>
            <person name="Monzon S."/>
            <person name="Zaballos A."/>
            <person name="Jimenez P."/>
            <person name="Dekumyoy P."/>
            <person name="Varona S."/>
            <person name="Cuesta I."/>
            <person name="Sumanam S."/>
            <person name="Adisakwattana P."/>
            <person name="Gasser R.B."/>
            <person name="Hernandez-Gonzalez A."/>
            <person name="Young N.D."/>
            <person name="Perteguer M.J."/>
        </authorList>
    </citation>
    <scope>NUCLEOTIDE SEQUENCE [LARGE SCALE GENOMIC DNA]</scope>
    <source>
        <strain evidence="15">AL3</strain>
        <tissue evidence="15">Liver</tissue>
    </source>
</reference>
<feature type="compositionally biased region" description="Polar residues" evidence="12">
    <location>
        <begin position="99"/>
        <end position="112"/>
    </location>
</feature>
<keyword evidence="10 11" id="KW-0539">Nucleus</keyword>
<comment type="similarity">
    <text evidence="2 11">Belongs to the nuclear hormone receptor family.</text>
</comment>
<keyword evidence="7 11" id="KW-0238">DNA-binding</keyword>
<dbReference type="PROSITE" id="PS00031">
    <property type="entry name" value="NUCLEAR_REC_DBD_1"/>
    <property type="match status" value="1"/>
</dbReference>
<protein>
    <submittedName>
        <fullName evidence="15">Uncharacterized protein</fullName>
    </submittedName>
</protein>
<evidence type="ECO:0000256" key="12">
    <source>
        <dbReference type="SAM" id="MobiDB-lite"/>
    </source>
</evidence>
<keyword evidence="8 11" id="KW-0804">Transcription</keyword>
<dbReference type="SMART" id="SM00430">
    <property type="entry name" value="HOLI"/>
    <property type="match status" value="1"/>
</dbReference>
<dbReference type="SMART" id="SM00399">
    <property type="entry name" value="ZnF_C4"/>
    <property type="match status" value="1"/>
</dbReference>
<evidence type="ECO:0000256" key="5">
    <source>
        <dbReference type="ARBA" id="ARBA00022833"/>
    </source>
</evidence>
<organism evidence="15 16">
    <name type="scientific">Gnathostoma spinigerum</name>
    <dbReference type="NCBI Taxonomy" id="75299"/>
    <lineage>
        <taxon>Eukaryota</taxon>
        <taxon>Metazoa</taxon>
        <taxon>Ecdysozoa</taxon>
        <taxon>Nematoda</taxon>
        <taxon>Chromadorea</taxon>
        <taxon>Rhabditida</taxon>
        <taxon>Spirurina</taxon>
        <taxon>Gnathostomatomorpha</taxon>
        <taxon>Gnathostomatoidea</taxon>
        <taxon>Gnathostomatidae</taxon>
        <taxon>Gnathostoma</taxon>
    </lineage>
</organism>
<dbReference type="Proteomes" id="UP001608902">
    <property type="component" value="Unassembled WGS sequence"/>
</dbReference>
<evidence type="ECO:0000256" key="3">
    <source>
        <dbReference type="ARBA" id="ARBA00022723"/>
    </source>
</evidence>
<dbReference type="PANTHER" id="PTHR46587">
    <property type="entry name" value="NUCLEAR HORMONE RECEPTOR FAMILY"/>
    <property type="match status" value="1"/>
</dbReference>
<feature type="region of interest" description="Disordered" evidence="12">
    <location>
        <begin position="82"/>
        <end position="112"/>
    </location>
</feature>
<dbReference type="SUPFAM" id="SSF57716">
    <property type="entry name" value="Glucocorticoid receptor-like (DNA-binding domain)"/>
    <property type="match status" value="1"/>
</dbReference>
<dbReference type="GO" id="GO:0008270">
    <property type="term" value="F:zinc ion binding"/>
    <property type="evidence" value="ECO:0007669"/>
    <property type="project" value="UniProtKB-KW"/>
</dbReference>
<evidence type="ECO:0000256" key="8">
    <source>
        <dbReference type="ARBA" id="ARBA00023163"/>
    </source>
</evidence>
<dbReference type="FunFam" id="3.30.50.10:FF:000030">
    <property type="entry name" value="Nuclear Hormone Receptor family"/>
    <property type="match status" value="1"/>
</dbReference>
<dbReference type="GO" id="GO:0003677">
    <property type="term" value="F:DNA binding"/>
    <property type="evidence" value="ECO:0007669"/>
    <property type="project" value="UniProtKB-KW"/>
</dbReference>
<dbReference type="CDD" id="cd06157">
    <property type="entry name" value="NR_LBD"/>
    <property type="match status" value="1"/>
</dbReference>
<sequence>MTGVLESLSKVEECSVCGDVADGYHYGVLSCRGCNAFFRRAITHNMCFSCRRGGNCLVDKNARCACRACRLKKCEQVGMDRRAVQPKRQDVSPPRKTISECSAGSGFSDSIKSSEETSPLNYAIVSPSSTSVNFGEKDTYLKTSPSTSAEVTPSSVGLIAMLTEDYKEQRKRRRNLLCNTIEEILCDDFDVRLKSPATSADYVAIFKVQMVLMFEWANKLNEFRSISSAVDRAKLLRAFALRYMLLDNVFHTVECGLHDKFVLINNTFITPGVIPPFVPIEGDSGVSNLLMYGENSVRLIEELTSPMIEMHLTIGEMMALRLIIFWNPGSIGLSVETSAIVQAASDRAVRELHRWYDEENVEEIDTRLGNVLLLLPSLAKHTQHLYDTVKMIPSFGVMEEWDSSMNEIFNQ</sequence>
<evidence type="ECO:0000256" key="10">
    <source>
        <dbReference type="ARBA" id="ARBA00023242"/>
    </source>
</evidence>
<evidence type="ECO:0000313" key="16">
    <source>
        <dbReference type="Proteomes" id="UP001608902"/>
    </source>
</evidence>
<dbReference type="InterPro" id="IPR049636">
    <property type="entry name" value="HNF4-like_DBD"/>
</dbReference>
<dbReference type="Pfam" id="PF00105">
    <property type="entry name" value="zf-C4"/>
    <property type="match status" value="1"/>
</dbReference>
<keyword evidence="16" id="KW-1185">Reference proteome</keyword>
<dbReference type="InterPro" id="IPR035500">
    <property type="entry name" value="NHR-like_dom_sf"/>
</dbReference>
<dbReference type="SUPFAM" id="SSF48508">
    <property type="entry name" value="Nuclear receptor ligand-binding domain"/>
    <property type="match status" value="1"/>
</dbReference>
<dbReference type="CDD" id="cd06960">
    <property type="entry name" value="NR_DBD_HNF4A"/>
    <property type="match status" value="1"/>
</dbReference>
<dbReference type="Gene3D" id="1.10.565.10">
    <property type="entry name" value="Retinoid X Receptor"/>
    <property type="match status" value="1"/>
</dbReference>
<accession>A0ABD6EQF8</accession>
<comment type="caution">
    <text evidence="15">The sequence shown here is derived from an EMBL/GenBank/DDBJ whole genome shotgun (WGS) entry which is preliminary data.</text>
</comment>
<evidence type="ECO:0000256" key="6">
    <source>
        <dbReference type="ARBA" id="ARBA00023015"/>
    </source>
</evidence>
<dbReference type="PANTHER" id="PTHR46587:SF5">
    <property type="entry name" value="NUCLEAR HORMONE RECEPTOR FAMILY"/>
    <property type="match status" value="1"/>
</dbReference>
<dbReference type="GO" id="GO:0005634">
    <property type="term" value="C:nucleus"/>
    <property type="evidence" value="ECO:0007669"/>
    <property type="project" value="UniProtKB-SubCell"/>
</dbReference>
<dbReference type="Gene3D" id="3.30.50.10">
    <property type="entry name" value="Erythroid Transcription Factor GATA-1, subunit A"/>
    <property type="match status" value="1"/>
</dbReference>
<dbReference type="InterPro" id="IPR000536">
    <property type="entry name" value="Nucl_hrmn_rcpt_lig-bd"/>
</dbReference>
<evidence type="ECO:0000256" key="9">
    <source>
        <dbReference type="ARBA" id="ARBA00023170"/>
    </source>
</evidence>
<keyword evidence="9 11" id="KW-0675">Receptor</keyword>